<keyword evidence="1" id="KW-0472">Membrane</keyword>
<dbReference type="OrthoDB" id="419933at2"/>
<dbReference type="InterPro" id="IPR003593">
    <property type="entry name" value="AAA+_ATPase"/>
</dbReference>
<dbReference type="SMART" id="SM00382">
    <property type="entry name" value="AAA"/>
    <property type="match status" value="1"/>
</dbReference>
<feature type="domain" description="AAA+ ATPase" evidence="2">
    <location>
        <begin position="356"/>
        <end position="499"/>
    </location>
</feature>
<evidence type="ECO:0000313" key="3">
    <source>
        <dbReference type="EMBL" id="TDD88939.1"/>
    </source>
</evidence>
<dbReference type="AlphaFoldDB" id="A0A4R5BSE8"/>
<dbReference type="SUPFAM" id="SSF52540">
    <property type="entry name" value="P-loop containing nucleoside triphosphate hydrolases"/>
    <property type="match status" value="1"/>
</dbReference>
<gene>
    <name evidence="3" type="ORF">E1298_14545</name>
</gene>
<organism evidence="3 4">
    <name type="scientific">Actinomadura rubrisoli</name>
    <dbReference type="NCBI Taxonomy" id="2530368"/>
    <lineage>
        <taxon>Bacteria</taxon>
        <taxon>Bacillati</taxon>
        <taxon>Actinomycetota</taxon>
        <taxon>Actinomycetes</taxon>
        <taxon>Streptosporangiales</taxon>
        <taxon>Thermomonosporaceae</taxon>
        <taxon>Actinomadura</taxon>
    </lineage>
</organism>
<dbReference type="InterPro" id="IPR054567">
    <property type="entry name" value="NNH7"/>
</dbReference>
<evidence type="ECO:0000256" key="1">
    <source>
        <dbReference type="SAM" id="Phobius"/>
    </source>
</evidence>
<feature type="transmembrane region" description="Helical" evidence="1">
    <location>
        <begin position="30"/>
        <end position="58"/>
    </location>
</feature>
<comment type="caution">
    <text evidence="3">The sequence shown here is derived from an EMBL/GenBank/DDBJ whole genome shotgun (WGS) entry which is preliminary data.</text>
</comment>
<evidence type="ECO:0000313" key="4">
    <source>
        <dbReference type="Proteomes" id="UP000294513"/>
    </source>
</evidence>
<keyword evidence="3" id="KW-0547">Nucleotide-binding</keyword>
<protein>
    <submittedName>
        <fullName evidence="3">ATP-binding protein</fullName>
    </submittedName>
</protein>
<dbReference type="EMBL" id="SMKU01000061">
    <property type="protein sequence ID" value="TDD88939.1"/>
    <property type="molecule type" value="Genomic_DNA"/>
</dbReference>
<sequence>MRREPALTYQGALKILGHYDRPRLERLDGLLGGAILGAGAAALGGAPLGAVAAIWGWVDQKNEATTLLRKLFDGASARLAATSGYERHQLIAAAHTTIAAAAFFEVLREKLGDEQYKDIGLTEAERVSLTAGPDRHLRERLVEVLYEAAVPAPSPARGFHENSGDVRAWMSGLMVRFLRFCEGLEIWSQVTLPVGNEVVREAVARYTSHYVRMAATVPEFYMWANLGEHAATRSQIADLEADLGAALQGQREGLARVEALLGRPAGAPEGGRDLCDVVHRANRGGLDEYLVSEEAVRAGPDLTFPSLREAFVNPRYRLAPSSIEALPADEKWWEEQNVHDDIDLMLAGQVTAPDAKCAPLLLLGHPGAGKSLLTKVLAARLPPSGYTVVRVPLRRVAADAPVYDQIQRALDLVTHERVKWWELAEQSVSTVRVVLLDGLDELLQAAGDRGGYLEEVVDFQRREAAQDRPVVVIVTSRTVVADRVRIPDGTTLVKLEDFDEAQVGRWLAVWNRVNEPAVSAGRARALRPEAALEQRELAKQPLLLLMLALYSADPSSAPLEGGISQADLYRRLLETFAYREVAKRAPSDADEAVREQLWRLSVAAFAMFNRARQDVTDVELGADLAALDEAAGPARLARLGRRLFGEFFFVHASEARTERGEEAQRCYEFLHATFGEYLMAAHVMELLRDMADSAFSGRRGTREPDDDLLFALLSHQTLATRLPTLTFAVELFYELDREERHRVLKVLELLTEGCRRRHGSDRYATYSPLPVDRVRQVAAYSGNLVLLRVMLGDPHDPASVELFWPGDEDPMATWRSTVALWSAGLDKDCWHSMLATIQLQERAVIPSPGGGVTGYFADLLHARLIGDAAAGERLRFGMAIREGLVYGGDDWHQTMLSWLVAQNAPRASSQTFQVILPRPPQDADRGAVAEIIQMMSMLLKTRAHELRKEVVGKCVAWVFRAARPEEIDSLALAAAVQAHPSLLLTIDSLSEPANYLRQPGAYLLLRGTEPRSGEEETLLERLIAATDAGDRHLWSQCPEELFETIDAVIQGHRWTGHQEDGTGRPTRDY</sequence>
<accession>A0A4R5BSE8</accession>
<keyword evidence="4" id="KW-1185">Reference proteome</keyword>
<keyword evidence="3" id="KW-0067">ATP-binding</keyword>
<name>A0A4R5BSE8_9ACTN</name>
<dbReference type="InterPro" id="IPR027417">
    <property type="entry name" value="P-loop_NTPase"/>
</dbReference>
<proteinExistence type="predicted"/>
<dbReference type="Gene3D" id="3.40.50.300">
    <property type="entry name" value="P-loop containing nucleotide triphosphate hydrolases"/>
    <property type="match status" value="1"/>
</dbReference>
<dbReference type="RefSeq" id="WP_131893350.1">
    <property type="nucleotide sequence ID" value="NZ_SMKU01000061.1"/>
</dbReference>
<dbReference type="Proteomes" id="UP000294513">
    <property type="component" value="Unassembled WGS sequence"/>
</dbReference>
<reference evidence="3 4" key="1">
    <citation type="submission" date="2019-03" db="EMBL/GenBank/DDBJ databases">
        <title>Draft genome sequences of novel Actinobacteria.</title>
        <authorList>
            <person name="Sahin N."/>
            <person name="Ay H."/>
            <person name="Saygin H."/>
        </authorList>
    </citation>
    <scope>NUCLEOTIDE SEQUENCE [LARGE SCALE GENOMIC DNA]</scope>
    <source>
        <strain evidence="3 4">H3C3</strain>
    </source>
</reference>
<evidence type="ECO:0000259" key="2">
    <source>
        <dbReference type="SMART" id="SM00382"/>
    </source>
</evidence>
<dbReference type="Pfam" id="PF22738">
    <property type="entry name" value="NNH7"/>
    <property type="match status" value="1"/>
</dbReference>
<keyword evidence="1" id="KW-1133">Transmembrane helix</keyword>
<keyword evidence="1" id="KW-0812">Transmembrane</keyword>
<dbReference type="GO" id="GO:0005524">
    <property type="term" value="F:ATP binding"/>
    <property type="evidence" value="ECO:0007669"/>
    <property type="project" value="UniProtKB-KW"/>
</dbReference>